<proteinExistence type="predicted"/>
<evidence type="ECO:0000313" key="2">
    <source>
        <dbReference type="Proteomes" id="UP001589587"/>
    </source>
</evidence>
<sequence length="108" mass="11474">MAGTIFFASGARWTASSSVFALTLEALIPMISDPETQGLVVALSEGNVGMLDVEDLPPRGRVEVLQILEDGRHWESVQTMITGGQEWIDAVEKPMAELSALAAAAMAT</sequence>
<dbReference type="Proteomes" id="UP001589587">
    <property type="component" value="Unassembled WGS sequence"/>
</dbReference>
<name>A0ABV5XGI7_9NOCA</name>
<protein>
    <submittedName>
        <fullName evidence="1">Uncharacterized protein</fullName>
    </submittedName>
</protein>
<gene>
    <name evidence="1" type="ORF">ACFFQ6_13945</name>
</gene>
<accession>A0ABV5XGI7</accession>
<reference evidence="1 2" key="1">
    <citation type="submission" date="2024-09" db="EMBL/GenBank/DDBJ databases">
        <authorList>
            <person name="Sun Q."/>
            <person name="Mori K."/>
        </authorList>
    </citation>
    <scope>NUCLEOTIDE SEQUENCE [LARGE SCALE GENOMIC DNA]</scope>
    <source>
        <strain evidence="1 2">JCM 11411</strain>
    </source>
</reference>
<comment type="caution">
    <text evidence="1">The sequence shown here is derived from an EMBL/GenBank/DDBJ whole genome shotgun (WGS) entry which is preliminary data.</text>
</comment>
<keyword evidence="2" id="KW-1185">Reference proteome</keyword>
<dbReference type="RefSeq" id="WP_047270425.1">
    <property type="nucleotide sequence ID" value="NZ_JBHMAS010000028.1"/>
</dbReference>
<evidence type="ECO:0000313" key="1">
    <source>
        <dbReference type="EMBL" id="MFB9780797.1"/>
    </source>
</evidence>
<organism evidence="1 2">
    <name type="scientific">Rhodococcus baikonurensis</name>
    <dbReference type="NCBI Taxonomy" id="172041"/>
    <lineage>
        <taxon>Bacteria</taxon>
        <taxon>Bacillati</taxon>
        <taxon>Actinomycetota</taxon>
        <taxon>Actinomycetes</taxon>
        <taxon>Mycobacteriales</taxon>
        <taxon>Nocardiaceae</taxon>
        <taxon>Rhodococcus</taxon>
        <taxon>Rhodococcus erythropolis group</taxon>
    </lineage>
</organism>
<dbReference type="EMBL" id="JBHMAS010000028">
    <property type="protein sequence ID" value="MFB9780797.1"/>
    <property type="molecule type" value="Genomic_DNA"/>
</dbReference>